<evidence type="ECO:0000256" key="1">
    <source>
        <dbReference type="ARBA" id="ARBA00005032"/>
    </source>
</evidence>
<evidence type="ECO:0000256" key="2">
    <source>
        <dbReference type="ARBA" id="ARBA00006868"/>
    </source>
</evidence>
<gene>
    <name evidence="7" type="ORF">PV11_02417</name>
</gene>
<dbReference type="Proteomes" id="UP000053599">
    <property type="component" value="Unassembled WGS sequence"/>
</dbReference>
<comment type="pathway">
    <text evidence="1 4">Protein modification; protein neddylation.</text>
</comment>
<dbReference type="InterPro" id="IPR030667">
    <property type="entry name" value="APP-BP1"/>
</dbReference>
<dbReference type="PIRSF" id="PIRSF039099">
    <property type="entry name" value="APP-BP1"/>
    <property type="match status" value="1"/>
</dbReference>
<dbReference type="InterPro" id="IPR035985">
    <property type="entry name" value="Ubiquitin-activating_enz"/>
</dbReference>
<comment type="function">
    <text evidence="4">Regulatory subunit of the dimeric UBA3-ULA1 E1 enzyme.</text>
</comment>
<protein>
    <recommendedName>
        <fullName evidence="4">NEDD8-activating enzyme E1 regulatory subunit</fullName>
    </recommendedName>
</protein>
<evidence type="ECO:0000313" key="8">
    <source>
        <dbReference type="Proteomes" id="UP000053599"/>
    </source>
</evidence>
<dbReference type="AlphaFoldDB" id="A0A0D1ZJ39"/>
<dbReference type="GO" id="GO:0045116">
    <property type="term" value="P:protein neddylation"/>
    <property type="evidence" value="ECO:0007669"/>
    <property type="project" value="UniProtKB-UniRule"/>
</dbReference>
<evidence type="ECO:0000256" key="4">
    <source>
        <dbReference type="PIRNR" id="PIRNR039099"/>
    </source>
</evidence>
<dbReference type="GO" id="GO:0019781">
    <property type="term" value="F:NEDD8 activating enzyme activity"/>
    <property type="evidence" value="ECO:0007669"/>
    <property type="project" value="UniProtKB-UniRule"/>
</dbReference>
<sequence>MTDAEIAPREVTPPPLQAPTAKEKKYDRQLRLWAASGQRALEESHVLLVIGDESQGSNSSVAGVEALKNLILPSIGNFTIADSAKVTDADLGVNFFLETDSLHKSRAEEAKNLLSELNPDVTGHAITAPLAEWLPIEGSLLPYNLILICAPIQSEILQRMSSYATEKSIPLIYIQSVGFYGSFSIQLPHEFPIVDTHPDPESTQDLHLLAPWSELDSAIDSLGDLSALSDHDHGHIPYILLLLYYLREWKSSHNGSYPSAFKEKTEFRELVRSGARTNNPEGGEENYDEACAAVLKSIGPPAVGSGCKEMMSMPSCTDLTTGSANFWVIAHAIKTFYDEHGVLPLPGSLPDMKATSSEYIRLQGLYKAKARADVVEVAKTVRQLEESLSKTTRIEDSEIEAFCKNASHVRVLTNPNNEPVPSLRLAMSDSKTLGKLPSLVENDWESMFPVFVALNARINPANPIDVTTLSEDSETQENYTNAIEEVERVSGGELHNISSVVGGMVAQEAIKLLTRQYVPVDGTCVFDGIRSKSGVFKI</sequence>
<reference evidence="7 8" key="1">
    <citation type="submission" date="2015-01" db="EMBL/GenBank/DDBJ databases">
        <title>The Genome Sequence of Exophiala sideris CBS121828.</title>
        <authorList>
            <consortium name="The Broad Institute Genomics Platform"/>
            <person name="Cuomo C."/>
            <person name="de Hoog S."/>
            <person name="Gorbushina A."/>
            <person name="Stielow B."/>
            <person name="Teixiera M."/>
            <person name="Abouelleil A."/>
            <person name="Chapman S.B."/>
            <person name="Priest M."/>
            <person name="Young S.K."/>
            <person name="Wortman J."/>
            <person name="Nusbaum C."/>
            <person name="Birren B."/>
        </authorList>
    </citation>
    <scope>NUCLEOTIDE SEQUENCE [LARGE SCALE GENOMIC DNA]</scope>
    <source>
        <strain evidence="7 8">CBS 121828</strain>
    </source>
</reference>
<dbReference type="PANTHER" id="PTHR10953">
    <property type="entry name" value="UBIQUITIN-ACTIVATING ENZYME E1"/>
    <property type="match status" value="1"/>
</dbReference>
<dbReference type="Pfam" id="PF00899">
    <property type="entry name" value="ThiF"/>
    <property type="match status" value="1"/>
</dbReference>
<dbReference type="InterPro" id="IPR000594">
    <property type="entry name" value="ThiF_NAD_FAD-bd"/>
</dbReference>
<evidence type="ECO:0000259" key="6">
    <source>
        <dbReference type="Pfam" id="PF00899"/>
    </source>
</evidence>
<dbReference type="PANTHER" id="PTHR10953:SF29">
    <property type="entry name" value="NEDD8-ACTIVATING ENZYME E1 REGULATORY SUBUNIT"/>
    <property type="match status" value="1"/>
</dbReference>
<dbReference type="STRING" id="1016849.A0A0D1ZJ39"/>
<dbReference type="UniPathway" id="UPA00885"/>
<comment type="similarity">
    <text evidence="2 4">Belongs to the ubiquitin-activating E1 family. ULA1 subfamily.</text>
</comment>
<dbReference type="OrthoDB" id="1708823at2759"/>
<evidence type="ECO:0000256" key="5">
    <source>
        <dbReference type="SAM" id="MobiDB-lite"/>
    </source>
</evidence>
<feature type="region of interest" description="Disordered" evidence="5">
    <location>
        <begin position="1"/>
        <end position="23"/>
    </location>
</feature>
<keyword evidence="3 4" id="KW-0833">Ubl conjugation pathway</keyword>
<dbReference type="HOGENOM" id="CLU_019618_1_0_1"/>
<accession>A0A0D1ZJ39</accession>
<evidence type="ECO:0000313" key="7">
    <source>
        <dbReference type="EMBL" id="KIV86833.1"/>
    </source>
</evidence>
<dbReference type="InterPro" id="IPR045886">
    <property type="entry name" value="ThiF/MoeB/HesA"/>
</dbReference>
<proteinExistence type="inferred from homology"/>
<evidence type="ECO:0000256" key="3">
    <source>
        <dbReference type="ARBA" id="ARBA00022786"/>
    </source>
</evidence>
<dbReference type="EMBL" id="KN846951">
    <property type="protein sequence ID" value="KIV86833.1"/>
    <property type="molecule type" value="Genomic_DNA"/>
</dbReference>
<organism evidence="7 8">
    <name type="scientific">Exophiala sideris</name>
    <dbReference type="NCBI Taxonomy" id="1016849"/>
    <lineage>
        <taxon>Eukaryota</taxon>
        <taxon>Fungi</taxon>
        <taxon>Dikarya</taxon>
        <taxon>Ascomycota</taxon>
        <taxon>Pezizomycotina</taxon>
        <taxon>Eurotiomycetes</taxon>
        <taxon>Chaetothyriomycetidae</taxon>
        <taxon>Chaetothyriales</taxon>
        <taxon>Herpotrichiellaceae</taxon>
        <taxon>Exophiala</taxon>
    </lineage>
</organism>
<dbReference type="GO" id="GO:0005737">
    <property type="term" value="C:cytoplasm"/>
    <property type="evidence" value="ECO:0007669"/>
    <property type="project" value="TreeGrafter"/>
</dbReference>
<dbReference type="Gene3D" id="3.40.50.720">
    <property type="entry name" value="NAD(P)-binding Rossmann-like Domain"/>
    <property type="match status" value="2"/>
</dbReference>
<name>A0A0D1ZJ39_9EURO</name>
<feature type="domain" description="THIF-type NAD/FAD binding fold" evidence="6">
    <location>
        <begin position="26"/>
        <end position="516"/>
    </location>
</feature>
<dbReference type="SUPFAM" id="SSF69572">
    <property type="entry name" value="Activating enzymes of the ubiquitin-like proteins"/>
    <property type="match status" value="1"/>
</dbReference>